<dbReference type="EMBL" id="CP059735">
    <property type="protein sequence ID" value="WDE02061.1"/>
    <property type="molecule type" value="Genomic_DNA"/>
</dbReference>
<keyword evidence="6 9" id="KW-0378">Hydrolase</keyword>
<accession>A0AAE9YVR6</accession>
<dbReference type="EC" id="3.4.11.-" evidence="10"/>
<dbReference type="KEGG" id="tact:SG35_027775"/>
<reference evidence="11 12" key="1">
    <citation type="journal article" date="2015" name="Genome Announc.">
        <title>Draft Genome Sequences of Marine Isolates of Thalassomonas viridans and Thalassomonas actiniarum.</title>
        <authorList>
            <person name="Olonade I."/>
            <person name="van Zyl L.J."/>
            <person name="Trindade M."/>
        </authorList>
    </citation>
    <scope>NUCLEOTIDE SEQUENCE [LARGE SCALE GENOMIC DNA]</scope>
    <source>
        <strain evidence="11 12">A5K-106</strain>
    </source>
</reference>
<evidence type="ECO:0000313" key="11">
    <source>
        <dbReference type="EMBL" id="WDE02061.1"/>
    </source>
</evidence>
<comment type="cofactor">
    <cofactor evidence="1 10">
        <name>Zn(2+)</name>
        <dbReference type="ChEBI" id="CHEBI:29105"/>
    </cofactor>
</comment>
<dbReference type="InterPro" id="IPR023358">
    <property type="entry name" value="Peptidase_M18_dom2"/>
</dbReference>
<keyword evidence="12" id="KW-1185">Reference proteome</keyword>
<dbReference type="PANTHER" id="PTHR28570">
    <property type="entry name" value="ASPARTYL AMINOPEPTIDASE"/>
    <property type="match status" value="1"/>
</dbReference>
<keyword evidence="4 9" id="KW-0645">Protease</keyword>
<evidence type="ECO:0000256" key="3">
    <source>
        <dbReference type="ARBA" id="ARBA00022438"/>
    </source>
</evidence>
<evidence type="ECO:0000256" key="4">
    <source>
        <dbReference type="ARBA" id="ARBA00022670"/>
    </source>
</evidence>
<dbReference type="Gene3D" id="3.40.630.10">
    <property type="entry name" value="Zn peptidases"/>
    <property type="match status" value="1"/>
</dbReference>
<evidence type="ECO:0000256" key="1">
    <source>
        <dbReference type="ARBA" id="ARBA00001947"/>
    </source>
</evidence>
<evidence type="ECO:0000256" key="8">
    <source>
        <dbReference type="ARBA" id="ARBA00023049"/>
    </source>
</evidence>
<gene>
    <name evidence="11" type="ORF">SG35_027775</name>
</gene>
<evidence type="ECO:0000256" key="10">
    <source>
        <dbReference type="RuleBase" id="RU004387"/>
    </source>
</evidence>
<dbReference type="AlphaFoldDB" id="A0AAE9YVR6"/>
<dbReference type="GO" id="GO:0005737">
    <property type="term" value="C:cytoplasm"/>
    <property type="evidence" value="ECO:0007669"/>
    <property type="project" value="UniProtKB-ARBA"/>
</dbReference>
<keyword evidence="5 9" id="KW-0479">Metal-binding</keyword>
<evidence type="ECO:0000256" key="9">
    <source>
        <dbReference type="RuleBase" id="RU004386"/>
    </source>
</evidence>
<dbReference type="GO" id="GO:0004177">
    <property type="term" value="F:aminopeptidase activity"/>
    <property type="evidence" value="ECO:0007669"/>
    <property type="project" value="UniProtKB-KW"/>
</dbReference>
<evidence type="ECO:0000256" key="6">
    <source>
        <dbReference type="ARBA" id="ARBA00022801"/>
    </source>
</evidence>
<dbReference type="SUPFAM" id="SSF101821">
    <property type="entry name" value="Aminopeptidase/glucanase lid domain"/>
    <property type="match status" value="1"/>
</dbReference>
<evidence type="ECO:0000313" key="12">
    <source>
        <dbReference type="Proteomes" id="UP000032568"/>
    </source>
</evidence>
<evidence type="ECO:0000256" key="2">
    <source>
        <dbReference type="ARBA" id="ARBA00008290"/>
    </source>
</evidence>
<dbReference type="Proteomes" id="UP000032568">
    <property type="component" value="Chromosome"/>
</dbReference>
<dbReference type="GO" id="GO:0008270">
    <property type="term" value="F:zinc ion binding"/>
    <property type="evidence" value="ECO:0007669"/>
    <property type="project" value="InterPro"/>
</dbReference>
<keyword evidence="3 9" id="KW-0031">Aminopeptidase</keyword>
<keyword evidence="7 9" id="KW-0862">Zinc</keyword>
<dbReference type="SUPFAM" id="SSF53187">
    <property type="entry name" value="Zn-dependent exopeptidases"/>
    <property type="match status" value="1"/>
</dbReference>
<keyword evidence="8 9" id="KW-0482">Metalloprotease</keyword>
<dbReference type="PRINTS" id="PR00932">
    <property type="entry name" value="AMINO1PTASE"/>
</dbReference>
<comment type="similarity">
    <text evidence="2 9">Belongs to the peptidase M18 family.</text>
</comment>
<proteinExistence type="inferred from homology"/>
<protein>
    <recommendedName>
        <fullName evidence="10">M18 family aminopeptidase</fullName>
        <ecNumber evidence="10">3.4.11.-</ecNumber>
    </recommendedName>
</protein>
<dbReference type="GO" id="GO:0006508">
    <property type="term" value="P:proteolysis"/>
    <property type="evidence" value="ECO:0007669"/>
    <property type="project" value="UniProtKB-KW"/>
</dbReference>
<name>A0AAE9YVR6_9GAMM</name>
<dbReference type="Gene3D" id="2.30.250.10">
    <property type="entry name" value="Aminopeptidase i, Domain 2"/>
    <property type="match status" value="1"/>
</dbReference>
<sequence length="460" mass="50773">MLATGLALTAQFSQAAEENSSWLALSKKELKKVETYATGYKDFIHKARTEISFVDETVKLVEAQGFKPLKSDSVLTPGARFYDVNRGRAMNLIVIGEKPLTQGVRIVGSHIDSPRIELKGRPLYEKEGFALVQTYIHGGIKNYQWVNIPLALVGHVDKKDGSRVKISIGLDADDPVFMVPDLAPHVDQEYRKRSNREVIKKEELDAIIASKPGKKSKVKQQVIAYLKAEYGISLADLVSAELALVPAMKPRDVGIDRALIAAYGQDDKLAAYASVKAILEQETPEYTAMAFLVDNEEVGNINNTGAKSTYLVDLISEMLYLNKGGDYNDHFLRQALKNTKVISTDVNPGVNPNWPGVWDLGNAPRLGQGVNLKLYGGGFNANSEYIAWTRSYLDKADILWQTSTYKGKASGGTIGSSLSKDNMEVIDFGVPVLSIHSPYALSSKVDIYSLYRAMSAFYRY</sequence>
<organism evidence="11 12">
    <name type="scientific">Thalassomonas actiniarum</name>
    <dbReference type="NCBI Taxonomy" id="485447"/>
    <lineage>
        <taxon>Bacteria</taxon>
        <taxon>Pseudomonadati</taxon>
        <taxon>Pseudomonadota</taxon>
        <taxon>Gammaproteobacteria</taxon>
        <taxon>Alteromonadales</taxon>
        <taxon>Colwelliaceae</taxon>
        <taxon>Thalassomonas</taxon>
    </lineage>
</organism>
<evidence type="ECO:0000256" key="7">
    <source>
        <dbReference type="ARBA" id="ARBA00022833"/>
    </source>
</evidence>
<dbReference type="GO" id="GO:0008237">
    <property type="term" value="F:metallopeptidase activity"/>
    <property type="evidence" value="ECO:0007669"/>
    <property type="project" value="UniProtKB-KW"/>
</dbReference>
<dbReference type="PANTHER" id="PTHR28570:SF2">
    <property type="entry name" value="M18 FAMILY AMINOPEPTIDASE 1-RELATED"/>
    <property type="match status" value="1"/>
</dbReference>
<dbReference type="InterPro" id="IPR001948">
    <property type="entry name" value="Peptidase_M18"/>
</dbReference>
<dbReference type="Pfam" id="PF02127">
    <property type="entry name" value="Peptidase_M18"/>
    <property type="match status" value="1"/>
</dbReference>
<evidence type="ECO:0000256" key="5">
    <source>
        <dbReference type="ARBA" id="ARBA00022723"/>
    </source>
</evidence>
<reference evidence="11 12" key="2">
    <citation type="journal article" date="2022" name="Mar. Drugs">
        <title>Bioassay-Guided Fractionation Leads to the Detection of Cholic Acid Generated by the Rare Thalassomonas sp.</title>
        <authorList>
            <person name="Pheiffer F."/>
            <person name="Schneider Y.K."/>
            <person name="Hansen E.H."/>
            <person name="Andersen J.H."/>
            <person name="Isaksson J."/>
            <person name="Busche T."/>
            <person name="R C."/>
            <person name="Kalinowski J."/>
            <person name="Zyl L.V."/>
            <person name="Trindade M."/>
        </authorList>
    </citation>
    <scope>NUCLEOTIDE SEQUENCE [LARGE SCALE GENOMIC DNA]</scope>
    <source>
        <strain evidence="11 12">A5K-106</strain>
    </source>
</reference>